<dbReference type="Pfam" id="PF01695">
    <property type="entry name" value="IstB_IS21"/>
    <property type="match status" value="1"/>
</dbReference>
<evidence type="ECO:0000313" key="3">
    <source>
        <dbReference type="Proteomes" id="UP001431429"/>
    </source>
</evidence>
<accession>A0ABT0UTW6</accession>
<reference evidence="2" key="1">
    <citation type="submission" date="2022-06" db="EMBL/GenBank/DDBJ databases">
        <title>Genome public.</title>
        <authorList>
            <person name="Sun Q."/>
        </authorList>
    </citation>
    <scope>NUCLEOTIDE SEQUENCE</scope>
    <source>
        <strain evidence="2">CWNU-1</strain>
    </source>
</reference>
<keyword evidence="2" id="KW-0547">Nucleotide-binding</keyword>
<dbReference type="RefSeq" id="WP_250922355.1">
    <property type="nucleotide sequence ID" value="NZ_JAMQAW010000036.1"/>
</dbReference>
<name>A0ABT0UTW6_9ACTN</name>
<dbReference type="InterPro" id="IPR002611">
    <property type="entry name" value="IstB_ATP-bd"/>
</dbReference>
<dbReference type="InterPro" id="IPR027417">
    <property type="entry name" value="P-loop_NTPase"/>
</dbReference>
<dbReference type="PANTHER" id="PTHR30050">
    <property type="entry name" value="CHROMOSOMAL REPLICATION INITIATOR PROTEIN DNAA"/>
    <property type="match status" value="1"/>
</dbReference>
<comment type="caution">
    <text evidence="2">The sequence shown here is derived from an EMBL/GenBank/DDBJ whole genome shotgun (WGS) entry which is preliminary data.</text>
</comment>
<organism evidence="2 3">
    <name type="scientific">Streptomyces albipurpureus</name>
    <dbReference type="NCBI Taxonomy" id="2897419"/>
    <lineage>
        <taxon>Bacteria</taxon>
        <taxon>Bacillati</taxon>
        <taxon>Actinomycetota</taxon>
        <taxon>Actinomycetes</taxon>
        <taxon>Kitasatosporales</taxon>
        <taxon>Streptomycetaceae</taxon>
        <taxon>Streptomyces</taxon>
    </lineage>
</organism>
<dbReference type="Gene3D" id="3.40.50.300">
    <property type="entry name" value="P-loop containing nucleotide triphosphate hydrolases"/>
    <property type="match status" value="1"/>
</dbReference>
<dbReference type="EMBL" id="JAMQAW010000036">
    <property type="protein sequence ID" value="MCM2392037.1"/>
    <property type="molecule type" value="Genomic_DNA"/>
</dbReference>
<keyword evidence="3" id="KW-1185">Reference proteome</keyword>
<protein>
    <submittedName>
        <fullName evidence="2">ATP-binding protein</fullName>
    </submittedName>
</protein>
<dbReference type="GO" id="GO:0005524">
    <property type="term" value="F:ATP binding"/>
    <property type="evidence" value="ECO:0007669"/>
    <property type="project" value="UniProtKB-KW"/>
</dbReference>
<dbReference type="SUPFAM" id="SSF52540">
    <property type="entry name" value="P-loop containing nucleoside triphosphate hydrolases"/>
    <property type="match status" value="1"/>
</dbReference>
<evidence type="ECO:0000313" key="2">
    <source>
        <dbReference type="EMBL" id="MCM2392037.1"/>
    </source>
</evidence>
<feature type="domain" description="IstB-like ATP-binding" evidence="1">
    <location>
        <begin position="103"/>
        <end position="249"/>
    </location>
</feature>
<gene>
    <name evidence="2" type="ORF">NBG84_27760</name>
</gene>
<proteinExistence type="predicted"/>
<evidence type="ECO:0000259" key="1">
    <source>
        <dbReference type="Pfam" id="PF01695"/>
    </source>
</evidence>
<keyword evidence="2" id="KW-0067">ATP-binding</keyword>
<dbReference type="PANTHER" id="PTHR30050:SF4">
    <property type="entry name" value="ATP-BINDING PROTEIN RV3427C IN INSERTION SEQUENCE-RELATED"/>
    <property type="match status" value="1"/>
</dbReference>
<dbReference type="Proteomes" id="UP001431429">
    <property type="component" value="Unassembled WGS sequence"/>
</dbReference>
<sequence length="253" mass="27522">MTRTLTRSADPQPAIGERLRARLDAQLAARRIAPARHLSADPAPQPLPALEAAQLRIPADYRDAVADHPAVVAWVQTIAESATAPYAGDRHAQYGQAGRREIRTGPSLLLWGPTGTGKTRQAFGAIRSLTAAGCAVRWHAVKAADLYGQLRSQNTDTEAVLRHAMRVPVLVLDDLGAAKWSEWKEEVTFRVLAWRGEHHLPTLVTTNLPPAPQPGAGTQQLLRNAVGDRVLSRLSGMCTAVELTGPDRRYSHR</sequence>